<feature type="transmembrane region" description="Helical" evidence="1">
    <location>
        <begin position="50"/>
        <end position="75"/>
    </location>
</feature>
<feature type="non-terminal residue" evidence="2">
    <location>
        <position position="101"/>
    </location>
</feature>
<protein>
    <submittedName>
        <fullName evidence="2">Uncharacterized protein</fullName>
    </submittedName>
</protein>
<proteinExistence type="predicted"/>
<accession>A0A0H5RDX4</accession>
<dbReference type="EMBL" id="HACM01011519">
    <property type="protein sequence ID" value="CRZ11961.1"/>
    <property type="molecule type" value="Transcribed_RNA"/>
</dbReference>
<sequence length="101" mass="11254">MFCVLLCVLLLLLCVCMSLLLGALFRVFVVVVRLCFHQKVQLLGVYTVPVKVLLIVVDVNCGPCLALLMGPYFVLTSSFHQMTALYFQYSFSVTSVPFGHC</sequence>
<reference evidence="2" key="1">
    <citation type="submission" date="2015-04" db="EMBL/GenBank/DDBJ databases">
        <title>The genome sequence of the plant pathogenic Rhizarian Plasmodiophora brassicae reveals insights in its biotrophic life cycle and the origin of chitin synthesis.</title>
        <authorList>
            <person name="Schwelm A."/>
            <person name="Fogelqvist J."/>
            <person name="Knaust A."/>
            <person name="Julke S."/>
            <person name="Lilja T."/>
            <person name="Dhandapani V."/>
            <person name="Bonilla-Rosso G."/>
            <person name="Karlsson M."/>
            <person name="Shevchenko A."/>
            <person name="Choi S.R."/>
            <person name="Kim H.G."/>
            <person name="Park J.Y."/>
            <person name="Lim Y.P."/>
            <person name="Ludwig-Muller J."/>
            <person name="Dixelius C."/>
        </authorList>
    </citation>
    <scope>NUCLEOTIDE SEQUENCE</scope>
    <source>
        <tissue evidence="2">Potato root galls</tissue>
    </source>
</reference>
<evidence type="ECO:0000313" key="2">
    <source>
        <dbReference type="EMBL" id="CRZ11961.1"/>
    </source>
</evidence>
<dbReference type="AlphaFoldDB" id="A0A0H5RDX4"/>
<name>A0A0H5RDX4_9EUKA</name>
<keyword evidence="1" id="KW-1133">Transmembrane helix</keyword>
<organism evidence="2">
    <name type="scientific">Spongospora subterranea</name>
    <dbReference type="NCBI Taxonomy" id="70186"/>
    <lineage>
        <taxon>Eukaryota</taxon>
        <taxon>Sar</taxon>
        <taxon>Rhizaria</taxon>
        <taxon>Endomyxa</taxon>
        <taxon>Phytomyxea</taxon>
        <taxon>Plasmodiophorida</taxon>
        <taxon>Plasmodiophoridae</taxon>
        <taxon>Spongospora</taxon>
    </lineage>
</organism>
<evidence type="ECO:0000256" key="1">
    <source>
        <dbReference type="SAM" id="Phobius"/>
    </source>
</evidence>
<keyword evidence="1" id="KW-0472">Membrane</keyword>
<keyword evidence="1" id="KW-0812">Transmembrane</keyword>